<name>A0ABS2QVA7_9BACI</name>
<evidence type="ECO:0000313" key="2">
    <source>
        <dbReference type="EMBL" id="MBM7702409.1"/>
    </source>
</evidence>
<dbReference type="EMBL" id="JAFBFC010000002">
    <property type="protein sequence ID" value="MBM7702409.1"/>
    <property type="molecule type" value="Genomic_DNA"/>
</dbReference>
<dbReference type="InterPro" id="IPR013325">
    <property type="entry name" value="RNA_pol_sigma_r2"/>
</dbReference>
<dbReference type="Gene3D" id="1.10.1740.10">
    <property type="match status" value="1"/>
</dbReference>
<dbReference type="Proteomes" id="UP000809829">
    <property type="component" value="Unassembled WGS sequence"/>
</dbReference>
<comment type="caution">
    <text evidence="2">The sequence shown here is derived from an EMBL/GenBank/DDBJ whole genome shotgun (WGS) entry which is preliminary data.</text>
</comment>
<dbReference type="RefSeq" id="WP_205185366.1">
    <property type="nucleotide sequence ID" value="NZ_JAFBFC010000002.1"/>
</dbReference>
<evidence type="ECO:0000313" key="3">
    <source>
        <dbReference type="Proteomes" id="UP000809829"/>
    </source>
</evidence>
<keyword evidence="2" id="KW-0240">DNA-directed RNA polymerase</keyword>
<dbReference type="GO" id="GO:0000428">
    <property type="term" value="C:DNA-directed RNA polymerase complex"/>
    <property type="evidence" value="ECO:0007669"/>
    <property type="project" value="UniProtKB-KW"/>
</dbReference>
<keyword evidence="3" id="KW-1185">Reference proteome</keyword>
<dbReference type="Pfam" id="PF12645">
    <property type="entry name" value="HTH_16"/>
    <property type="match status" value="1"/>
</dbReference>
<dbReference type="SUPFAM" id="SSF88946">
    <property type="entry name" value="Sigma2 domain of RNA polymerase sigma factors"/>
    <property type="match status" value="1"/>
</dbReference>
<protein>
    <submittedName>
        <fullName evidence="2">DNA-directed RNA polymerase specialized sigma subunit</fullName>
    </submittedName>
</protein>
<feature type="domain" description="Helix-turn-helix conjugative transposon-like" evidence="1">
    <location>
        <begin position="5"/>
        <end position="60"/>
    </location>
</feature>
<evidence type="ECO:0000259" key="1">
    <source>
        <dbReference type="Pfam" id="PF12645"/>
    </source>
</evidence>
<keyword evidence="2" id="KW-0804">Transcription</keyword>
<dbReference type="InterPro" id="IPR024760">
    <property type="entry name" value="HTH_dom_conjug_TS-like"/>
</dbReference>
<proteinExistence type="predicted"/>
<sequence length="71" mass="8642">MRLVELMKRAQFGDEEAMQQLLNLFEPKIKQCVKYVPYQDREDIEQAIRLEMILAIRKFDFQSTPTFWEML</sequence>
<accession>A0ABS2QVA7</accession>
<organism evidence="2 3">
    <name type="scientific">Priestia iocasae</name>
    <dbReference type="NCBI Taxonomy" id="2291674"/>
    <lineage>
        <taxon>Bacteria</taxon>
        <taxon>Bacillati</taxon>
        <taxon>Bacillota</taxon>
        <taxon>Bacilli</taxon>
        <taxon>Bacillales</taxon>
        <taxon>Bacillaceae</taxon>
        <taxon>Priestia</taxon>
    </lineage>
</organism>
<reference evidence="2 3" key="1">
    <citation type="submission" date="2021-01" db="EMBL/GenBank/DDBJ databases">
        <title>Genomic Encyclopedia of Type Strains, Phase IV (KMG-IV): sequencing the most valuable type-strain genomes for metagenomic binning, comparative biology and taxonomic classification.</title>
        <authorList>
            <person name="Goeker M."/>
        </authorList>
    </citation>
    <scope>NUCLEOTIDE SEQUENCE [LARGE SCALE GENOMIC DNA]</scope>
    <source>
        <strain evidence="2 3">DSM 104297</strain>
    </source>
</reference>
<gene>
    <name evidence="2" type="ORF">JOC83_001243</name>
</gene>